<accession>A0ABV6KEP2</accession>
<dbReference type="Proteomes" id="UP001589838">
    <property type="component" value="Unassembled WGS sequence"/>
</dbReference>
<evidence type="ECO:0008006" key="4">
    <source>
        <dbReference type="Google" id="ProtNLM"/>
    </source>
</evidence>
<gene>
    <name evidence="2" type="ORF">ACFFHM_15115</name>
</gene>
<evidence type="ECO:0000256" key="1">
    <source>
        <dbReference type="SAM" id="MobiDB-lite"/>
    </source>
</evidence>
<dbReference type="RefSeq" id="WP_335959695.1">
    <property type="nucleotide sequence ID" value="NZ_JAXBLX010000006.1"/>
</dbReference>
<dbReference type="EMBL" id="JBHLUX010000036">
    <property type="protein sequence ID" value="MFC0471791.1"/>
    <property type="molecule type" value="Genomic_DNA"/>
</dbReference>
<dbReference type="Gene3D" id="3.30.70.80">
    <property type="entry name" value="Peptidase S8 propeptide/proteinase inhibitor I9"/>
    <property type="match status" value="1"/>
</dbReference>
<proteinExistence type="predicted"/>
<dbReference type="InterPro" id="IPR037045">
    <property type="entry name" value="S8pro/Inhibitor_I9_sf"/>
</dbReference>
<protein>
    <recommendedName>
        <fullName evidence="4">Inhibitor I9 domain-containing protein</fullName>
    </recommendedName>
</protein>
<organism evidence="2 3">
    <name type="scientific">Halalkalibacter kiskunsagensis</name>
    <dbReference type="NCBI Taxonomy" id="1548599"/>
    <lineage>
        <taxon>Bacteria</taxon>
        <taxon>Bacillati</taxon>
        <taxon>Bacillota</taxon>
        <taxon>Bacilli</taxon>
        <taxon>Bacillales</taxon>
        <taxon>Bacillaceae</taxon>
        <taxon>Halalkalibacter</taxon>
    </lineage>
</organism>
<evidence type="ECO:0000313" key="2">
    <source>
        <dbReference type="EMBL" id="MFC0471791.1"/>
    </source>
</evidence>
<feature type="region of interest" description="Disordered" evidence="1">
    <location>
        <begin position="21"/>
        <end position="40"/>
    </location>
</feature>
<feature type="compositionally biased region" description="Basic and acidic residues" evidence="1">
    <location>
        <begin position="21"/>
        <end position="32"/>
    </location>
</feature>
<keyword evidence="3" id="KW-1185">Reference proteome</keyword>
<sequence length="136" mass="15977">MFGFFNRKKVPKLDASIKVKEKKKAEASEHTNSKRLCKQKHSKIQQQLEEKVDKVGGSEQYEVIVHLNCDKKEIPKLKKVLGKSFKLHKEFKYINAFTCRLTAKQIKQLIQHHDIDFIEENSRIHMNLDTANRWSG</sequence>
<evidence type="ECO:0000313" key="3">
    <source>
        <dbReference type="Proteomes" id="UP001589838"/>
    </source>
</evidence>
<comment type="caution">
    <text evidence="2">The sequence shown here is derived from an EMBL/GenBank/DDBJ whole genome shotgun (WGS) entry which is preliminary data.</text>
</comment>
<reference evidence="2 3" key="1">
    <citation type="submission" date="2024-09" db="EMBL/GenBank/DDBJ databases">
        <authorList>
            <person name="Sun Q."/>
            <person name="Mori K."/>
        </authorList>
    </citation>
    <scope>NUCLEOTIDE SEQUENCE [LARGE SCALE GENOMIC DNA]</scope>
    <source>
        <strain evidence="2 3">NCAIM B.02610</strain>
    </source>
</reference>
<dbReference type="SUPFAM" id="SSF54897">
    <property type="entry name" value="Protease propeptides/inhibitors"/>
    <property type="match status" value="1"/>
</dbReference>
<name>A0ABV6KEP2_9BACI</name>